<organism evidence="6 7">
    <name type="scientific">Handroanthus impetiginosus</name>
    <dbReference type="NCBI Taxonomy" id="429701"/>
    <lineage>
        <taxon>Eukaryota</taxon>
        <taxon>Viridiplantae</taxon>
        <taxon>Streptophyta</taxon>
        <taxon>Embryophyta</taxon>
        <taxon>Tracheophyta</taxon>
        <taxon>Spermatophyta</taxon>
        <taxon>Magnoliopsida</taxon>
        <taxon>eudicotyledons</taxon>
        <taxon>Gunneridae</taxon>
        <taxon>Pentapetalae</taxon>
        <taxon>asterids</taxon>
        <taxon>lamiids</taxon>
        <taxon>Lamiales</taxon>
        <taxon>Bignoniaceae</taxon>
        <taxon>Crescentiina</taxon>
        <taxon>Tabebuia alliance</taxon>
        <taxon>Handroanthus</taxon>
    </lineage>
</organism>
<dbReference type="GO" id="GO:0061630">
    <property type="term" value="F:ubiquitin protein ligase activity"/>
    <property type="evidence" value="ECO:0007669"/>
    <property type="project" value="TreeGrafter"/>
</dbReference>
<evidence type="ECO:0000313" key="7">
    <source>
        <dbReference type="Proteomes" id="UP000231279"/>
    </source>
</evidence>
<keyword evidence="7" id="KW-1185">Reference proteome</keyword>
<keyword evidence="1" id="KW-0479">Metal-binding</keyword>
<name>A0A2G9HCQ2_9LAMI</name>
<evidence type="ECO:0000313" key="6">
    <source>
        <dbReference type="EMBL" id="PIN15278.1"/>
    </source>
</evidence>
<evidence type="ECO:0000256" key="2">
    <source>
        <dbReference type="ARBA" id="ARBA00022771"/>
    </source>
</evidence>
<dbReference type="PROSITE" id="PS50089">
    <property type="entry name" value="ZF_RING_2"/>
    <property type="match status" value="1"/>
</dbReference>
<dbReference type="Gene3D" id="3.30.40.10">
    <property type="entry name" value="Zinc/RING finger domain, C3HC4 (zinc finger)"/>
    <property type="match status" value="1"/>
</dbReference>
<dbReference type="InterPro" id="IPR013083">
    <property type="entry name" value="Znf_RING/FYVE/PHD"/>
</dbReference>
<dbReference type="GO" id="GO:0006511">
    <property type="term" value="P:ubiquitin-dependent protein catabolic process"/>
    <property type="evidence" value="ECO:0007669"/>
    <property type="project" value="TreeGrafter"/>
</dbReference>
<dbReference type="AlphaFoldDB" id="A0A2G9HCQ2"/>
<dbReference type="OrthoDB" id="8062037at2759"/>
<dbReference type="InterPro" id="IPR001841">
    <property type="entry name" value="Znf_RING"/>
</dbReference>
<dbReference type="Pfam" id="PF13639">
    <property type="entry name" value="zf-RING_2"/>
    <property type="match status" value="1"/>
</dbReference>
<dbReference type="InterPro" id="IPR051834">
    <property type="entry name" value="RING_finger_E3_ligase"/>
</dbReference>
<evidence type="ECO:0000256" key="1">
    <source>
        <dbReference type="ARBA" id="ARBA00022723"/>
    </source>
</evidence>
<reference evidence="7" key="1">
    <citation type="journal article" date="2018" name="Gigascience">
        <title>Genome assembly of the Pink Ipe (Handroanthus impetiginosus, Bignoniaceae), a highly valued, ecologically keystone Neotropical timber forest tree.</title>
        <authorList>
            <person name="Silva-Junior O.B."/>
            <person name="Grattapaglia D."/>
            <person name="Novaes E."/>
            <person name="Collevatti R.G."/>
        </authorList>
    </citation>
    <scope>NUCLEOTIDE SEQUENCE [LARGE SCALE GENOMIC DNA]</scope>
    <source>
        <strain evidence="7">cv. UFG-1</strain>
    </source>
</reference>
<feature type="domain" description="RING-type" evidence="5">
    <location>
        <begin position="74"/>
        <end position="115"/>
    </location>
</feature>
<evidence type="ECO:0000256" key="3">
    <source>
        <dbReference type="ARBA" id="ARBA00022833"/>
    </source>
</evidence>
<evidence type="ECO:0000259" key="5">
    <source>
        <dbReference type="PROSITE" id="PS50089"/>
    </source>
</evidence>
<dbReference type="GO" id="GO:0008270">
    <property type="term" value="F:zinc ion binding"/>
    <property type="evidence" value="ECO:0007669"/>
    <property type="project" value="UniProtKB-KW"/>
</dbReference>
<protein>
    <recommendedName>
        <fullName evidence="5">RING-type domain-containing protein</fullName>
    </recommendedName>
</protein>
<dbReference type="SUPFAM" id="SSF57850">
    <property type="entry name" value="RING/U-box"/>
    <property type="match status" value="1"/>
</dbReference>
<dbReference type="GO" id="GO:0005634">
    <property type="term" value="C:nucleus"/>
    <property type="evidence" value="ECO:0007669"/>
    <property type="project" value="TreeGrafter"/>
</dbReference>
<evidence type="ECO:0000256" key="4">
    <source>
        <dbReference type="PROSITE-ProRule" id="PRU00175"/>
    </source>
</evidence>
<dbReference type="SMART" id="SM00184">
    <property type="entry name" value="RING"/>
    <property type="match status" value="1"/>
</dbReference>
<keyword evidence="2 4" id="KW-0863">Zinc-finger</keyword>
<dbReference type="PANTHER" id="PTHR45931:SF3">
    <property type="entry name" value="RING ZINC FINGER-CONTAINING PROTEIN"/>
    <property type="match status" value="1"/>
</dbReference>
<keyword evidence="3" id="KW-0862">Zinc</keyword>
<dbReference type="Proteomes" id="UP000231279">
    <property type="component" value="Unassembled WGS sequence"/>
</dbReference>
<dbReference type="STRING" id="429701.A0A2G9HCQ2"/>
<proteinExistence type="predicted"/>
<comment type="caution">
    <text evidence="6">The sequence shown here is derived from an EMBL/GenBank/DDBJ whole genome shotgun (WGS) entry which is preliminary data.</text>
</comment>
<dbReference type="EMBL" id="NKXS01002106">
    <property type="protein sequence ID" value="PIN15278.1"/>
    <property type="molecule type" value="Genomic_DNA"/>
</dbReference>
<sequence length="124" mass="14120">MGDDFRLVDAGDWETEISREFLSAIAPLTNSIGQEISKRPAGLTQEALSCLHIEMFCVPEESEVQEISKAFRDCSICLESFSEGDELICLPCGHRYHFCCLEPWVRTCGDCPYCRRRIDVTYTK</sequence>
<accession>A0A2G9HCQ2</accession>
<gene>
    <name evidence="6" type="ORF">CDL12_12084</name>
</gene>
<dbReference type="PANTHER" id="PTHR45931">
    <property type="entry name" value="SI:CH211-59O9.10"/>
    <property type="match status" value="1"/>
</dbReference>